<keyword evidence="3 5" id="KW-0479">Metal-binding</keyword>
<evidence type="ECO:0000256" key="3">
    <source>
        <dbReference type="ARBA" id="ARBA00022723"/>
    </source>
</evidence>
<keyword evidence="5" id="KW-0560">Oxidoreductase</keyword>
<comment type="similarity">
    <text evidence="5">Belongs to the cytochrome P450 family.</text>
</comment>
<dbReference type="Gene3D" id="1.10.630.10">
    <property type="entry name" value="Cytochrome P450"/>
    <property type="match status" value="1"/>
</dbReference>
<keyword evidence="8" id="KW-1185">Reference proteome</keyword>
<dbReference type="InterPro" id="IPR001128">
    <property type="entry name" value="Cyt_P450"/>
</dbReference>
<sequence length="540" mass="61487">MALLRDLEDSPIVQAILLQLHHVGPKKLVLGLLTVPASLVVAYYLAALFYSLFLSPLRRIPGPLLARMTRWWEYRVVKKGKSNQEYIRLHKKYGPVVRVGPNRYSLSQPKDVKKVYELGGKYVKTDYYNPLLNPVVEKQNIFTIKDNNLHKERRRKISPMYTMSSMVSYEPAVDEMTHICINKLYQFAKERRLVEVPHFVQYYAFDVIGAITFNKSFDMMKNEGDSTGMIEGIRGANDFLAFWGIVPSMVPWIIGITNALGLNTNTSLLISYTLKQINNHLKVNAESTVKDTRKYDTFLKKVLDLKKEGRLGQSNILDACGSNIGAGSDTTAVTLSSTLYYLYKNSDKLQKLRDEIEQKAKAGSISDPITFQQAQDMLYLQAVIKEALRIHPAVGTILPRVVPTGGMELSGTYFPEGVCNHRHPVLLLLTIMQTEVGVNAWVLHFDKDIYGPDPEVFRPERWFEGEKTSIMDSMMFAFGGGSRTCIGRNISLLELTKVVPQIVRKFDMVIEDEDQPLDTYCAWFVYPYYTARFKARETKA</sequence>
<dbReference type="SUPFAM" id="SSF48264">
    <property type="entry name" value="Cytochrome P450"/>
    <property type="match status" value="1"/>
</dbReference>
<evidence type="ECO:0000313" key="7">
    <source>
        <dbReference type="EMBL" id="WZH48473.1"/>
    </source>
</evidence>
<dbReference type="PRINTS" id="PR00463">
    <property type="entry name" value="EP450I"/>
</dbReference>
<dbReference type="EMBL" id="CP151265">
    <property type="protein sequence ID" value="WZH48473.1"/>
    <property type="molecule type" value="Genomic_DNA"/>
</dbReference>
<proteinExistence type="inferred from homology"/>
<evidence type="ECO:0000256" key="2">
    <source>
        <dbReference type="ARBA" id="ARBA00022617"/>
    </source>
</evidence>
<evidence type="ECO:0000256" key="4">
    <source>
        <dbReference type="ARBA" id="ARBA00023004"/>
    </source>
</evidence>
<dbReference type="PANTHER" id="PTHR24305:SF190">
    <property type="entry name" value="P450, PUTATIVE (EUROFUNG)-RELATED"/>
    <property type="match status" value="1"/>
</dbReference>
<dbReference type="InterPro" id="IPR002401">
    <property type="entry name" value="Cyt_P450_E_grp-I"/>
</dbReference>
<accession>A0ABZ2X9D3</accession>
<dbReference type="InterPro" id="IPR050121">
    <property type="entry name" value="Cytochrome_P450_monoxygenase"/>
</dbReference>
<reference evidence="7 8" key="1">
    <citation type="submission" date="2024-04" db="EMBL/GenBank/DDBJ databases">
        <title>Complete genome sequence of Fusarium acuminatum.</title>
        <authorList>
            <person name="Lan B."/>
        </authorList>
    </citation>
    <scope>NUCLEOTIDE SEQUENCE [LARGE SCALE GENOMIC DNA]</scope>
    <source>
        <strain evidence="7">1A</strain>
    </source>
</reference>
<keyword evidence="6" id="KW-1133">Transmembrane helix</keyword>
<dbReference type="Pfam" id="PF00067">
    <property type="entry name" value="p450"/>
    <property type="match status" value="1"/>
</dbReference>
<comment type="cofactor">
    <cofactor evidence="1">
        <name>heme</name>
        <dbReference type="ChEBI" id="CHEBI:30413"/>
    </cofactor>
</comment>
<keyword evidence="5" id="KW-0503">Monooxygenase</keyword>
<evidence type="ECO:0000256" key="6">
    <source>
        <dbReference type="SAM" id="Phobius"/>
    </source>
</evidence>
<dbReference type="InterPro" id="IPR036396">
    <property type="entry name" value="Cyt_P450_sf"/>
</dbReference>
<dbReference type="CDD" id="cd11060">
    <property type="entry name" value="CYP57A1-like"/>
    <property type="match status" value="1"/>
</dbReference>
<dbReference type="PROSITE" id="PS00086">
    <property type="entry name" value="CYTOCHROME_P450"/>
    <property type="match status" value="1"/>
</dbReference>
<protein>
    <submittedName>
        <fullName evidence="7">Cytochrome P450</fullName>
    </submittedName>
</protein>
<keyword evidence="4 5" id="KW-0408">Iron</keyword>
<feature type="transmembrane region" description="Helical" evidence="6">
    <location>
        <begin position="28"/>
        <end position="53"/>
    </location>
</feature>
<evidence type="ECO:0000256" key="1">
    <source>
        <dbReference type="ARBA" id="ARBA00001971"/>
    </source>
</evidence>
<dbReference type="InterPro" id="IPR017972">
    <property type="entry name" value="Cyt_P450_CS"/>
</dbReference>
<dbReference type="Proteomes" id="UP001489902">
    <property type="component" value="Chromosome 6"/>
</dbReference>
<feature type="transmembrane region" description="Helical" evidence="6">
    <location>
        <begin position="239"/>
        <end position="262"/>
    </location>
</feature>
<evidence type="ECO:0000313" key="8">
    <source>
        <dbReference type="Proteomes" id="UP001489902"/>
    </source>
</evidence>
<keyword evidence="6" id="KW-0812">Transmembrane</keyword>
<gene>
    <name evidence="7" type="ORF">QYS62_009647</name>
</gene>
<evidence type="ECO:0000256" key="5">
    <source>
        <dbReference type="RuleBase" id="RU000461"/>
    </source>
</evidence>
<organism evidence="7 8">
    <name type="scientific">Fusarium acuminatum</name>
    <dbReference type="NCBI Taxonomy" id="5515"/>
    <lineage>
        <taxon>Eukaryota</taxon>
        <taxon>Fungi</taxon>
        <taxon>Dikarya</taxon>
        <taxon>Ascomycota</taxon>
        <taxon>Pezizomycotina</taxon>
        <taxon>Sordariomycetes</taxon>
        <taxon>Hypocreomycetidae</taxon>
        <taxon>Hypocreales</taxon>
        <taxon>Nectriaceae</taxon>
        <taxon>Fusarium</taxon>
        <taxon>Fusarium tricinctum species complex</taxon>
    </lineage>
</organism>
<dbReference type="PANTHER" id="PTHR24305">
    <property type="entry name" value="CYTOCHROME P450"/>
    <property type="match status" value="1"/>
</dbReference>
<keyword evidence="6" id="KW-0472">Membrane</keyword>
<dbReference type="PRINTS" id="PR00385">
    <property type="entry name" value="P450"/>
</dbReference>
<name>A0ABZ2X9D3_9HYPO</name>
<keyword evidence="2 5" id="KW-0349">Heme</keyword>